<protein>
    <submittedName>
        <fullName evidence="2">Uncharacterized protein</fullName>
    </submittedName>
</protein>
<accession>A0A4Z2G2H1</accession>
<proteinExistence type="predicted"/>
<feature type="region of interest" description="Disordered" evidence="1">
    <location>
        <begin position="66"/>
        <end position="95"/>
    </location>
</feature>
<dbReference type="Proteomes" id="UP000314294">
    <property type="component" value="Unassembled WGS sequence"/>
</dbReference>
<name>A0A4Z2G2H1_9TELE</name>
<sequence>MEMSAGSRHSGALPVPIRSSHSQGRGHICVTMATLIRNPPIKSRWIVVGDGQLAHDSDDIVQKPRYSRRASVPVTGQNSTAIQSSDGNCDNKFDK</sequence>
<keyword evidence="3" id="KW-1185">Reference proteome</keyword>
<evidence type="ECO:0000313" key="2">
    <source>
        <dbReference type="EMBL" id="TNN47093.1"/>
    </source>
</evidence>
<dbReference type="EMBL" id="SRLO01000758">
    <property type="protein sequence ID" value="TNN47093.1"/>
    <property type="molecule type" value="Genomic_DNA"/>
</dbReference>
<gene>
    <name evidence="2" type="ORF">EYF80_042705</name>
</gene>
<organism evidence="2 3">
    <name type="scientific">Liparis tanakae</name>
    <name type="common">Tanaka's snailfish</name>
    <dbReference type="NCBI Taxonomy" id="230148"/>
    <lineage>
        <taxon>Eukaryota</taxon>
        <taxon>Metazoa</taxon>
        <taxon>Chordata</taxon>
        <taxon>Craniata</taxon>
        <taxon>Vertebrata</taxon>
        <taxon>Euteleostomi</taxon>
        <taxon>Actinopterygii</taxon>
        <taxon>Neopterygii</taxon>
        <taxon>Teleostei</taxon>
        <taxon>Neoteleostei</taxon>
        <taxon>Acanthomorphata</taxon>
        <taxon>Eupercaria</taxon>
        <taxon>Perciformes</taxon>
        <taxon>Cottioidei</taxon>
        <taxon>Cottales</taxon>
        <taxon>Liparidae</taxon>
        <taxon>Liparis</taxon>
    </lineage>
</organism>
<evidence type="ECO:0000313" key="3">
    <source>
        <dbReference type="Proteomes" id="UP000314294"/>
    </source>
</evidence>
<comment type="caution">
    <text evidence="2">The sequence shown here is derived from an EMBL/GenBank/DDBJ whole genome shotgun (WGS) entry which is preliminary data.</text>
</comment>
<dbReference type="AlphaFoldDB" id="A0A4Z2G2H1"/>
<feature type="region of interest" description="Disordered" evidence="1">
    <location>
        <begin position="1"/>
        <end position="24"/>
    </location>
</feature>
<feature type="compositionally biased region" description="Polar residues" evidence="1">
    <location>
        <begin position="74"/>
        <end position="88"/>
    </location>
</feature>
<reference evidence="2 3" key="1">
    <citation type="submission" date="2019-03" db="EMBL/GenBank/DDBJ databases">
        <title>First draft genome of Liparis tanakae, snailfish: a comprehensive survey of snailfish specific genes.</title>
        <authorList>
            <person name="Kim W."/>
            <person name="Song I."/>
            <person name="Jeong J.-H."/>
            <person name="Kim D."/>
            <person name="Kim S."/>
            <person name="Ryu S."/>
            <person name="Song J.Y."/>
            <person name="Lee S.K."/>
        </authorList>
    </citation>
    <scope>NUCLEOTIDE SEQUENCE [LARGE SCALE GENOMIC DNA]</scope>
    <source>
        <tissue evidence="2">Muscle</tissue>
    </source>
</reference>
<evidence type="ECO:0000256" key="1">
    <source>
        <dbReference type="SAM" id="MobiDB-lite"/>
    </source>
</evidence>